<dbReference type="EMBL" id="JAINUG010000022">
    <property type="protein sequence ID" value="KAJ8411448.1"/>
    <property type="molecule type" value="Genomic_DNA"/>
</dbReference>
<evidence type="ECO:0000313" key="2">
    <source>
        <dbReference type="EMBL" id="KAJ8411448.1"/>
    </source>
</evidence>
<name>A0AAD7WWE4_9TELE</name>
<feature type="region of interest" description="Disordered" evidence="1">
    <location>
        <begin position="65"/>
        <end position="84"/>
    </location>
</feature>
<accession>A0AAD7WWE4</accession>
<protein>
    <submittedName>
        <fullName evidence="2">Uncharacterized protein</fullName>
    </submittedName>
</protein>
<evidence type="ECO:0000256" key="1">
    <source>
        <dbReference type="SAM" id="MobiDB-lite"/>
    </source>
</evidence>
<organism evidence="2 3">
    <name type="scientific">Aldrovandia affinis</name>
    <dbReference type="NCBI Taxonomy" id="143900"/>
    <lineage>
        <taxon>Eukaryota</taxon>
        <taxon>Metazoa</taxon>
        <taxon>Chordata</taxon>
        <taxon>Craniata</taxon>
        <taxon>Vertebrata</taxon>
        <taxon>Euteleostomi</taxon>
        <taxon>Actinopterygii</taxon>
        <taxon>Neopterygii</taxon>
        <taxon>Teleostei</taxon>
        <taxon>Notacanthiformes</taxon>
        <taxon>Halosauridae</taxon>
        <taxon>Aldrovandia</taxon>
    </lineage>
</organism>
<reference evidence="2" key="1">
    <citation type="journal article" date="2023" name="Science">
        <title>Genome structures resolve the early diversification of teleost fishes.</title>
        <authorList>
            <person name="Parey E."/>
            <person name="Louis A."/>
            <person name="Montfort J."/>
            <person name="Bouchez O."/>
            <person name="Roques C."/>
            <person name="Iampietro C."/>
            <person name="Lluch J."/>
            <person name="Castinel A."/>
            <person name="Donnadieu C."/>
            <person name="Desvignes T."/>
            <person name="Floi Bucao C."/>
            <person name="Jouanno E."/>
            <person name="Wen M."/>
            <person name="Mejri S."/>
            <person name="Dirks R."/>
            <person name="Jansen H."/>
            <person name="Henkel C."/>
            <person name="Chen W.J."/>
            <person name="Zahm M."/>
            <person name="Cabau C."/>
            <person name="Klopp C."/>
            <person name="Thompson A.W."/>
            <person name="Robinson-Rechavi M."/>
            <person name="Braasch I."/>
            <person name="Lecointre G."/>
            <person name="Bobe J."/>
            <person name="Postlethwait J.H."/>
            <person name="Berthelot C."/>
            <person name="Roest Crollius H."/>
            <person name="Guiguen Y."/>
        </authorList>
    </citation>
    <scope>NUCLEOTIDE SEQUENCE</scope>
    <source>
        <strain evidence="2">NC1722</strain>
    </source>
</reference>
<dbReference type="AlphaFoldDB" id="A0AAD7WWE4"/>
<comment type="caution">
    <text evidence="2">The sequence shown here is derived from an EMBL/GenBank/DDBJ whole genome shotgun (WGS) entry which is preliminary data.</text>
</comment>
<sequence>MGYELSGAIYSKRTRGHTVRFSTPPTSPAAAPLIRCDLENVCRVMKWACSVPVWMHPMVPENSPILAQMKDPPSEGDNEKEWSRMSPYGHVQNEEDAVSPIGGGKRLIKAAN</sequence>
<dbReference type="Proteomes" id="UP001221898">
    <property type="component" value="Unassembled WGS sequence"/>
</dbReference>
<keyword evidence="3" id="KW-1185">Reference proteome</keyword>
<proteinExistence type="predicted"/>
<gene>
    <name evidence="2" type="ORF">AAFF_G00162560</name>
</gene>
<evidence type="ECO:0000313" key="3">
    <source>
        <dbReference type="Proteomes" id="UP001221898"/>
    </source>
</evidence>